<dbReference type="EMBL" id="JAHXPT010000002">
    <property type="protein sequence ID" value="MBW6409308.1"/>
    <property type="molecule type" value="Genomic_DNA"/>
</dbReference>
<gene>
    <name evidence="1" type="ORF">KYD98_04325</name>
</gene>
<comment type="caution">
    <text evidence="1">The sequence shown here is derived from an EMBL/GenBank/DDBJ whole genome shotgun (WGS) entry which is preliminary data.</text>
</comment>
<evidence type="ECO:0000313" key="1">
    <source>
        <dbReference type="EMBL" id="MBW6409308.1"/>
    </source>
</evidence>
<dbReference type="Proteomes" id="UP001519921">
    <property type="component" value="Unassembled WGS sequence"/>
</dbReference>
<sequence>MKSTLIKTIACSLTIMGTLTLVTQKTMATADKSPLDYLTRDNCHSSKHNKDKWIFDDDNQKYLSKDQKKKLEEIKKTKEKCGTLSDDQKKDLNEIREIIIKNKLGDEKYKEFKCLIEKKKSNNKLTSEEEKKLKEYKKILKSDDDDNHPTFKEFLR</sequence>
<keyword evidence="2" id="KW-1185">Reference proteome</keyword>
<name>A0ABS7AKY4_9CLOT</name>
<accession>A0ABS7AKY4</accession>
<dbReference type="RefSeq" id="WP_219778354.1">
    <property type="nucleotide sequence ID" value="NZ_JAHXPT010000002.1"/>
</dbReference>
<evidence type="ECO:0000313" key="2">
    <source>
        <dbReference type="Proteomes" id="UP001519921"/>
    </source>
</evidence>
<organism evidence="1 2">
    <name type="scientific">Clostridium weizhouense</name>
    <dbReference type="NCBI Taxonomy" id="2859781"/>
    <lineage>
        <taxon>Bacteria</taxon>
        <taxon>Bacillati</taxon>
        <taxon>Bacillota</taxon>
        <taxon>Clostridia</taxon>
        <taxon>Eubacteriales</taxon>
        <taxon>Clostridiaceae</taxon>
        <taxon>Clostridium</taxon>
    </lineage>
</organism>
<reference evidence="1 2" key="1">
    <citation type="submission" date="2021-07" db="EMBL/GenBank/DDBJ databases">
        <title>Clostridium weizhouense sp. nov., an anaerobic bacterium isolated from activated sludge of Petroleum wastewater.</title>
        <authorList>
            <person name="Li Q."/>
        </authorList>
    </citation>
    <scope>NUCLEOTIDE SEQUENCE [LARGE SCALE GENOMIC DNA]</scope>
    <source>
        <strain evidence="1 2">YB-6</strain>
    </source>
</reference>
<proteinExistence type="predicted"/>
<protein>
    <submittedName>
        <fullName evidence="1">Uncharacterized protein</fullName>
    </submittedName>
</protein>